<dbReference type="GO" id="GO:0005829">
    <property type="term" value="C:cytosol"/>
    <property type="evidence" value="ECO:0007669"/>
    <property type="project" value="TreeGrafter"/>
</dbReference>
<name>A0A9X1SAH3_9MICC</name>
<keyword evidence="11" id="KW-1185">Reference proteome</keyword>
<evidence type="ECO:0000256" key="4">
    <source>
        <dbReference type="ARBA" id="ARBA00022777"/>
    </source>
</evidence>
<dbReference type="AlphaFoldDB" id="A0A9X1SAH3"/>
<dbReference type="InterPro" id="IPR002173">
    <property type="entry name" value="Carboh/pur_kinase_PfkB_CS"/>
</dbReference>
<dbReference type="PANTHER" id="PTHR46566">
    <property type="entry name" value="1-PHOSPHOFRUCTOKINASE-RELATED"/>
    <property type="match status" value="1"/>
</dbReference>
<keyword evidence="2 6" id="KW-0808">Transferase</keyword>
<evidence type="ECO:0000256" key="3">
    <source>
        <dbReference type="ARBA" id="ARBA00022741"/>
    </source>
</evidence>
<gene>
    <name evidence="9" type="ORF">LJ755_15700</name>
    <name evidence="10" type="ORF">MUK71_00665</name>
</gene>
<dbReference type="NCBIfam" id="TIGR03168">
    <property type="entry name" value="1-PFK"/>
    <property type="match status" value="1"/>
</dbReference>
<dbReference type="InterPro" id="IPR017583">
    <property type="entry name" value="Tagatose/fructose_Pkinase"/>
</dbReference>
<dbReference type="CDD" id="cd01164">
    <property type="entry name" value="FruK_PfkB_like"/>
    <property type="match status" value="1"/>
</dbReference>
<sequence>MIITLTANPSLDRTVGLPGALVRGAVQRASASEEESGGKGVNVARALTVSGVRAVAVLPGADADPVMGGLRKTGVEYVNLPIEAPLRSNITLTEPDGTTTKVNAPGPPLNPVEQEALIALLVGACAVKDGSGSPAWVVLAGSLPPGVPPDFYAVTASAVRDRLGPEAPRIALDSSGPPLTGALLHGAGPDLVKPNAEELAEATGFSSEAALEEDPLLAVRAAHMLLERGVGAVLATLGAKGALLVTAEGSWLASRPPVQARSTVGAGDSALAGYLLAEVAGLSPSDCLRQAVAHGAAAASLPGTRLPALADTDPAAVTVTALNGPGGPAASGTSTASPSKEER</sequence>
<keyword evidence="5" id="KW-0067">ATP-binding</keyword>
<comment type="similarity">
    <text evidence="1">Belongs to the carbohydrate kinase PfkB family.</text>
</comment>
<dbReference type="PROSITE" id="PS00584">
    <property type="entry name" value="PFKB_KINASES_2"/>
    <property type="match status" value="1"/>
</dbReference>
<keyword evidence="3" id="KW-0547">Nucleotide-binding</keyword>
<dbReference type="Gene3D" id="3.40.1190.20">
    <property type="match status" value="1"/>
</dbReference>
<proteinExistence type="inferred from homology"/>
<evidence type="ECO:0000256" key="6">
    <source>
        <dbReference type="PIRNR" id="PIRNR000535"/>
    </source>
</evidence>
<dbReference type="EMBL" id="CP094984">
    <property type="protein sequence ID" value="UON92212.1"/>
    <property type="molecule type" value="Genomic_DNA"/>
</dbReference>
<protein>
    <submittedName>
        <fullName evidence="9">1-phosphofructokinase family hexose kinase</fullName>
    </submittedName>
</protein>
<dbReference type="PIRSF" id="PIRSF000535">
    <property type="entry name" value="1PFK/6PFK/LacC"/>
    <property type="match status" value="1"/>
</dbReference>
<dbReference type="Pfam" id="PF00294">
    <property type="entry name" value="PfkB"/>
    <property type="match status" value="1"/>
</dbReference>
<feature type="region of interest" description="Disordered" evidence="7">
    <location>
        <begin position="320"/>
        <end position="343"/>
    </location>
</feature>
<reference evidence="9" key="1">
    <citation type="submission" date="2021-10" db="EMBL/GenBank/DDBJ databases">
        <title>Novel species in genus Arthrobacter.</title>
        <authorList>
            <person name="Liu Y."/>
        </authorList>
    </citation>
    <scope>NUCLEOTIDE SEQUENCE</scope>
    <source>
        <strain evidence="11">zg-Y462</strain>
        <strain evidence="9">Zg-Y462</strain>
    </source>
</reference>
<evidence type="ECO:0000313" key="11">
    <source>
        <dbReference type="Proteomes" id="UP000829758"/>
    </source>
</evidence>
<dbReference type="InterPro" id="IPR011611">
    <property type="entry name" value="PfkB_dom"/>
</dbReference>
<evidence type="ECO:0000313" key="10">
    <source>
        <dbReference type="EMBL" id="UON92212.1"/>
    </source>
</evidence>
<feature type="compositionally biased region" description="Low complexity" evidence="7">
    <location>
        <begin position="330"/>
        <end position="343"/>
    </location>
</feature>
<dbReference type="Proteomes" id="UP000829758">
    <property type="component" value="Chromosome"/>
</dbReference>
<dbReference type="Proteomes" id="UP001155145">
    <property type="component" value="Unassembled WGS sequence"/>
</dbReference>
<dbReference type="EMBL" id="JAJFZT010000012">
    <property type="protein sequence ID" value="MCC3274168.1"/>
    <property type="molecule type" value="Genomic_DNA"/>
</dbReference>
<evidence type="ECO:0000313" key="9">
    <source>
        <dbReference type="EMBL" id="MCC3274168.1"/>
    </source>
</evidence>
<dbReference type="PANTHER" id="PTHR46566:SF5">
    <property type="entry name" value="1-PHOSPHOFRUCTOKINASE"/>
    <property type="match status" value="1"/>
</dbReference>
<evidence type="ECO:0000256" key="1">
    <source>
        <dbReference type="ARBA" id="ARBA00010688"/>
    </source>
</evidence>
<dbReference type="InterPro" id="IPR029056">
    <property type="entry name" value="Ribokinase-like"/>
</dbReference>
<organism evidence="9 12">
    <name type="scientific">Arthrobacter zhangbolii</name>
    <dbReference type="NCBI Taxonomy" id="2886936"/>
    <lineage>
        <taxon>Bacteria</taxon>
        <taxon>Bacillati</taxon>
        <taxon>Actinomycetota</taxon>
        <taxon>Actinomycetes</taxon>
        <taxon>Micrococcales</taxon>
        <taxon>Micrococcaceae</taxon>
        <taxon>Arthrobacter</taxon>
    </lineage>
</organism>
<dbReference type="SUPFAM" id="SSF53613">
    <property type="entry name" value="Ribokinase-like"/>
    <property type="match status" value="1"/>
</dbReference>
<feature type="domain" description="Carbohydrate kinase PfkB" evidence="8">
    <location>
        <begin position="24"/>
        <end position="307"/>
    </location>
</feature>
<accession>A0A9X1SAH3</accession>
<keyword evidence="4" id="KW-0418">Kinase</keyword>
<evidence type="ECO:0000256" key="5">
    <source>
        <dbReference type="ARBA" id="ARBA00022840"/>
    </source>
</evidence>
<evidence type="ECO:0000313" key="12">
    <source>
        <dbReference type="Proteomes" id="UP001155145"/>
    </source>
</evidence>
<evidence type="ECO:0000256" key="7">
    <source>
        <dbReference type="SAM" id="MobiDB-lite"/>
    </source>
</evidence>
<evidence type="ECO:0000256" key="2">
    <source>
        <dbReference type="ARBA" id="ARBA00022679"/>
    </source>
</evidence>
<dbReference type="GO" id="GO:0008443">
    <property type="term" value="F:phosphofructokinase activity"/>
    <property type="evidence" value="ECO:0007669"/>
    <property type="project" value="TreeGrafter"/>
</dbReference>
<evidence type="ECO:0000259" key="8">
    <source>
        <dbReference type="Pfam" id="PF00294"/>
    </source>
</evidence>
<dbReference type="RefSeq" id="WP_227903236.1">
    <property type="nucleotide sequence ID" value="NZ_CP094984.1"/>
</dbReference>
<dbReference type="GO" id="GO:0005524">
    <property type="term" value="F:ATP binding"/>
    <property type="evidence" value="ECO:0007669"/>
    <property type="project" value="UniProtKB-KW"/>
</dbReference>